<comment type="caution">
    <text evidence="10">The sequence shown here is derived from an EMBL/GenBank/DDBJ whole genome shotgun (WGS) entry which is preliminary data.</text>
</comment>
<feature type="transmembrane region" description="Helical" evidence="8">
    <location>
        <begin position="12"/>
        <end position="28"/>
    </location>
</feature>
<comment type="subcellular location">
    <subcellularLocation>
        <location evidence="1">Membrane</location>
        <topology evidence="1">Multi-pass membrane protein</topology>
    </subcellularLocation>
</comment>
<evidence type="ECO:0000256" key="2">
    <source>
        <dbReference type="ARBA" id="ARBA00022448"/>
    </source>
</evidence>
<dbReference type="PANTHER" id="PTHR38459:SF1">
    <property type="entry name" value="PROPHAGE BACTOPRENOL-LINKED GLUCOSE TRANSLOCASE HOMOLOG"/>
    <property type="match status" value="1"/>
</dbReference>
<feature type="transmembrane region" description="Helical" evidence="8">
    <location>
        <begin position="66"/>
        <end position="84"/>
    </location>
</feature>
<feature type="transmembrane region" description="Helical" evidence="8">
    <location>
        <begin position="34"/>
        <end position="54"/>
    </location>
</feature>
<evidence type="ECO:0000259" key="9">
    <source>
        <dbReference type="Pfam" id="PF04138"/>
    </source>
</evidence>
<dbReference type="PANTHER" id="PTHR38459">
    <property type="entry name" value="PROPHAGE BACTOPRENOL-LINKED GLUCOSE TRANSLOCASE HOMOLOG"/>
    <property type="match status" value="1"/>
</dbReference>
<reference evidence="10 11" key="1">
    <citation type="submission" date="2021-03" db="EMBL/GenBank/DDBJ databases">
        <title>Five novel Rahnella species.</title>
        <authorList>
            <person name="Brady C."/>
            <person name="Asselin J."/>
            <person name="Beer S."/>
            <person name="Bruberg M.B."/>
            <person name="Crampton B."/>
            <person name="Venter S."/>
            <person name="Arnold D."/>
            <person name="Denman S."/>
        </authorList>
    </citation>
    <scope>NUCLEOTIDE SEQUENCE [LARGE SCALE GENOMIC DNA]</scope>
    <source>
        <strain evidence="10 11">L72c</strain>
    </source>
</reference>
<keyword evidence="2 7" id="KW-0813">Transport</keyword>
<dbReference type="Proteomes" id="UP000699865">
    <property type="component" value="Unassembled WGS sequence"/>
</dbReference>
<comment type="similarity">
    <text evidence="7">Belongs to the gtrA family.</text>
</comment>
<dbReference type="PIRSF" id="PIRSF006298">
    <property type="entry name" value="GtrA_prd"/>
    <property type="match status" value="1"/>
</dbReference>
<evidence type="ECO:0000256" key="7">
    <source>
        <dbReference type="PIRNR" id="PIRNR006298"/>
    </source>
</evidence>
<evidence type="ECO:0000256" key="1">
    <source>
        <dbReference type="ARBA" id="ARBA00004141"/>
    </source>
</evidence>
<gene>
    <name evidence="10" type="ORF">J1786_17775</name>
</gene>
<dbReference type="InterPro" id="IPR051401">
    <property type="entry name" value="GtrA_CellWall_Glycosyl"/>
</dbReference>
<evidence type="ECO:0000256" key="4">
    <source>
        <dbReference type="ARBA" id="ARBA00022989"/>
    </source>
</evidence>
<evidence type="ECO:0000313" key="10">
    <source>
        <dbReference type="EMBL" id="MBU9836655.1"/>
    </source>
</evidence>
<comment type="function">
    <text evidence="6 7">Involved in O antigen modification. Involved in the translocation of bactoprenol-linked glucose across the cytoplasmic membrane.</text>
</comment>
<evidence type="ECO:0000256" key="3">
    <source>
        <dbReference type="ARBA" id="ARBA00022692"/>
    </source>
</evidence>
<proteinExistence type="inferred from homology"/>
<sequence>MLKLFTRYSSVGVINTLIHWLVFAGLYACGTRQSLANILAFAVAVTFSFFVNARWTFKAEATTRRYMFYVLFMGTVAALIGWTADKTHTSPVVTLIVFSLVSLISGFIYSHYIVFRVKK</sequence>
<keyword evidence="11" id="KW-1185">Reference proteome</keyword>
<feature type="domain" description="GtrA/DPMS transmembrane" evidence="9">
    <location>
        <begin position="7"/>
        <end position="115"/>
    </location>
</feature>
<dbReference type="InterPro" id="IPR016480">
    <property type="entry name" value="Glc_translocase_bactprenl-link"/>
</dbReference>
<dbReference type="InterPro" id="IPR007267">
    <property type="entry name" value="GtrA_DPMS_TM"/>
</dbReference>
<dbReference type="PROSITE" id="PS51257">
    <property type="entry name" value="PROKAR_LIPOPROTEIN"/>
    <property type="match status" value="1"/>
</dbReference>
<dbReference type="EMBL" id="JAFMOU010000070">
    <property type="protein sequence ID" value="MBU9836655.1"/>
    <property type="molecule type" value="Genomic_DNA"/>
</dbReference>
<accession>A0ABS6L5E9</accession>
<name>A0ABS6L5E9_9GAMM</name>
<keyword evidence="4 8" id="KW-1133">Transmembrane helix</keyword>
<evidence type="ECO:0000256" key="8">
    <source>
        <dbReference type="SAM" id="Phobius"/>
    </source>
</evidence>
<dbReference type="RefSeq" id="WP_129953538.1">
    <property type="nucleotide sequence ID" value="NZ_JAFMOT010000134.1"/>
</dbReference>
<keyword evidence="3 8" id="KW-0812">Transmembrane</keyword>
<dbReference type="Pfam" id="PF04138">
    <property type="entry name" value="GtrA_DPMS_TM"/>
    <property type="match status" value="1"/>
</dbReference>
<organism evidence="10 11">
    <name type="scientific">Rahnella perminowiae</name>
    <dbReference type="NCBI Taxonomy" id="2816244"/>
    <lineage>
        <taxon>Bacteria</taxon>
        <taxon>Pseudomonadati</taxon>
        <taxon>Pseudomonadota</taxon>
        <taxon>Gammaproteobacteria</taxon>
        <taxon>Enterobacterales</taxon>
        <taxon>Yersiniaceae</taxon>
        <taxon>Rahnella</taxon>
    </lineage>
</organism>
<evidence type="ECO:0000256" key="5">
    <source>
        <dbReference type="ARBA" id="ARBA00023136"/>
    </source>
</evidence>
<keyword evidence="5 8" id="KW-0472">Membrane</keyword>
<protein>
    <recommendedName>
        <fullName evidence="7">Bactoprenol-linked glucose translocase</fullName>
    </recommendedName>
</protein>
<evidence type="ECO:0000313" key="11">
    <source>
        <dbReference type="Proteomes" id="UP000699865"/>
    </source>
</evidence>
<feature type="transmembrane region" description="Helical" evidence="8">
    <location>
        <begin position="90"/>
        <end position="115"/>
    </location>
</feature>
<evidence type="ECO:0000256" key="6">
    <source>
        <dbReference type="ARBA" id="ARBA00025595"/>
    </source>
</evidence>